<comment type="similarity">
    <text evidence="2">In the central section; belongs to the CRISPR-associated helicase Cas3 family.</text>
</comment>
<organism evidence="13 14">
    <name type="scientific">Allomeiothermus silvanus (strain ATCC 700542 / DSM 9946 / NBRC 106475 / NCIMB 13440 / VI-R2)</name>
    <name type="common">Thermus silvanus</name>
    <dbReference type="NCBI Taxonomy" id="526227"/>
    <lineage>
        <taxon>Bacteria</taxon>
        <taxon>Thermotogati</taxon>
        <taxon>Deinococcota</taxon>
        <taxon>Deinococci</taxon>
        <taxon>Thermales</taxon>
        <taxon>Thermaceae</taxon>
        <taxon>Allomeiothermus</taxon>
    </lineage>
</organism>
<evidence type="ECO:0000256" key="5">
    <source>
        <dbReference type="ARBA" id="ARBA00022741"/>
    </source>
</evidence>
<dbReference type="GO" id="GO:0051607">
    <property type="term" value="P:defense response to virus"/>
    <property type="evidence" value="ECO:0007669"/>
    <property type="project" value="UniProtKB-KW"/>
</dbReference>
<dbReference type="SUPFAM" id="SSF52540">
    <property type="entry name" value="P-loop containing nucleoside triphosphate hydrolases"/>
    <property type="match status" value="1"/>
</dbReference>
<keyword evidence="8" id="KW-0067">ATP-binding</keyword>
<reference evidence="13 14" key="1">
    <citation type="journal article" date="2010" name="Stand. Genomic Sci.">
        <title>Complete genome sequence of Meiothermus silvanus type strain (VI-R2).</title>
        <authorList>
            <person name="Sikorski J."/>
            <person name="Tindall B.J."/>
            <person name="Lowry S."/>
            <person name="Lucas S."/>
            <person name="Nolan M."/>
            <person name="Copeland A."/>
            <person name="Glavina Del Rio T."/>
            <person name="Tice H."/>
            <person name="Cheng J.F."/>
            <person name="Han C."/>
            <person name="Pitluck S."/>
            <person name="Liolios K."/>
            <person name="Ivanova N."/>
            <person name="Mavromatis K."/>
            <person name="Mikhailova N."/>
            <person name="Pati A."/>
            <person name="Goodwin L."/>
            <person name="Chen A."/>
            <person name="Palaniappan K."/>
            <person name="Land M."/>
            <person name="Hauser L."/>
            <person name="Chang Y.J."/>
            <person name="Jeffries C.D."/>
            <person name="Rohde M."/>
            <person name="Goker M."/>
            <person name="Woyke T."/>
            <person name="Bristow J."/>
            <person name="Eisen J.A."/>
            <person name="Markowitz V."/>
            <person name="Hugenholtz P."/>
            <person name="Kyrpides N.C."/>
            <person name="Klenk H.P."/>
            <person name="Lapidus A."/>
        </authorList>
    </citation>
    <scope>NUCLEOTIDE SEQUENCE [LARGE SCALE GENOMIC DNA]</scope>
    <source>
        <strain evidence="14">ATCC 700542 / DSM 9946 / VI-R2</strain>
    </source>
</reference>
<dbReference type="NCBIfam" id="TIGR01587">
    <property type="entry name" value="cas3_core"/>
    <property type="match status" value="1"/>
</dbReference>
<keyword evidence="4" id="KW-0479">Metal-binding</keyword>
<dbReference type="GO" id="GO:0003723">
    <property type="term" value="F:RNA binding"/>
    <property type="evidence" value="ECO:0007669"/>
    <property type="project" value="TreeGrafter"/>
</dbReference>
<dbReference type="STRING" id="526227.Mesil_1228"/>
<evidence type="ECO:0000256" key="6">
    <source>
        <dbReference type="ARBA" id="ARBA00022801"/>
    </source>
</evidence>
<dbReference type="SMART" id="SM00490">
    <property type="entry name" value="HELICc"/>
    <property type="match status" value="1"/>
</dbReference>
<dbReference type="InterPro" id="IPR001650">
    <property type="entry name" value="Helicase_C-like"/>
</dbReference>
<dbReference type="InterPro" id="IPR027417">
    <property type="entry name" value="P-loop_NTPase"/>
</dbReference>
<gene>
    <name evidence="13" type="ordered locus">Mesil_1228</name>
</gene>
<dbReference type="InterPro" id="IPR006474">
    <property type="entry name" value="Helicase_Cas3_CRISPR-ass_core"/>
</dbReference>
<evidence type="ECO:0000256" key="2">
    <source>
        <dbReference type="ARBA" id="ARBA00009046"/>
    </source>
</evidence>
<keyword evidence="5" id="KW-0547">Nucleotide-binding</keyword>
<keyword evidence="9" id="KW-0051">Antiviral defense</keyword>
<evidence type="ECO:0000313" key="13">
    <source>
        <dbReference type="EMBL" id="ADH63125.1"/>
    </source>
</evidence>
<evidence type="ECO:0000259" key="11">
    <source>
        <dbReference type="PROSITE" id="PS51192"/>
    </source>
</evidence>
<evidence type="ECO:0000256" key="4">
    <source>
        <dbReference type="ARBA" id="ARBA00022723"/>
    </source>
</evidence>
<evidence type="ECO:0000259" key="12">
    <source>
        <dbReference type="PROSITE" id="PS51643"/>
    </source>
</evidence>
<dbReference type="PROSITE" id="PS51192">
    <property type="entry name" value="HELICASE_ATP_BIND_1"/>
    <property type="match status" value="1"/>
</dbReference>
<dbReference type="eggNOG" id="COG1203">
    <property type="taxonomic scope" value="Bacteria"/>
</dbReference>
<dbReference type="GO" id="GO:0005524">
    <property type="term" value="F:ATP binding"/>
    <property type="evidence" value="ECO:0007669"/>
    <property type="project" value="UniProtKB-KW"/>
</dbReference>
<keyword evidence="14" id="KW-1185">Reference proteome</keyword>
<dbReference type="Pfam" id="PF22590">
    <property type="entry name" value="Cas3-like_C_2"/>
    <property type="match status" value="1"/>
</dbReference>
<keyword evidence="3" id="KW-0540">Nuclease</keyword>
<dbReference type="Gene3D" id="3.40.50.300">
    <property type="entry name" value="P-loop containing nucleotide triphosphate hydrolases"/>
    <property type="match status" value="2"/>
</dbReference>
<dbReference type="SUPFAM" id="SSF109604">
    <property type="entry name" value="HD-domain/PDEase-like"/>
    <property type="match status" value="1"/>
</dbReference>
<feature type="domain" description="Helicase ATP-binding" evidence="11">
    <location>
        <begin position="287"/>
        <end position="490"/>
    </location>
</feature>
<dbReference type="SMART" id="SM00487">
    <property type="entry name" value="DEXDc"/>
    <property type="match status" value="1"/>
</dbReference>
<dbReference type="Pfam" id="PF18019">
    <property type="entry name" value="Cas3_HD"/>
    <property type="match status" value="1"/>
</dbReference>
<keyword evidence="7" id="KW-0347">Helicase</keyword>
<evidence type="ECO:0000256" key="1">
    <source>
        <dbReference type="ARBA" id="ARBA00006847"/>
    </source>
</evidence>
<dbReference type="PANTHER" id="PTHR47963:SF9">
    <property type="entry name" value="CRISPR-ASSOCIATED ENDONUCLEASE_HELICASE CAS3"/>
    <property type="match status" value="1"/>
</dbReference>
<dbReference type="PANTHER" id="PTHR47963">
    <property type="entry name" value="DEAD-BOX ATP-DEPENDENT RNA HELICASE 47, MITOCHONDRIAL"/>
    <property type="match status" value="1"/>
</dbReference>
<dbReference type="InterPro" id="IPR006483">
    <property type="entry name" value="CRISPR-assoc_Cas3_HD"/>
</dbReference>
<keyword evidence="6" id="KW-0378">Hydrolase</keyword>
<proteinExistence type="inferred from homology"/>
<dbReference type="GO" id="GO:0016787">
    <property type="term" value="F:hydrolase activity"/>
    <property type="evidence" value="ECO:0007669"/>
    <property type="project" value="UniProtKB-KW"/>
</dbReference>
<dbReference type="Pfam" id="PF18395">
    <property type="entry name" value="Cas3_C"/>
    <property type="match status" value="1"/>
</dbReference>
<dbReference type="InterPro" id="IPR054712">
    <property type="entry name" value="Cas3-like_dom"/>
</dbReference>
<evidence type="ECO:0000256" key="8">
    <source>
        <dbReference type="ARBA" id="ARBA00022840"/>
    </source>
</evidence>
<dbReference type="EMBL" id="CP002042">
    <property type="protein sequence ID" value="ADH63125.1"/>
    <property type="molecule type" value="Genomic_DNA"/>
</dbReference>
<comment type="similarity">
    <text evidence="1">In the N-terminal section; belongs to the CRISPR-associated nuclease Cas3-HD family.</text>
</comment>
<accession>D7BDX4</accession>
<evidence type="ECO:0000256" key="9">
    <source>
        <dbReference type="ARBA" id="ARBA00023118"/>
    </source>
</evidence>
<evidence type="ECO:0000256" key="3">
    <source>
        <dbReference type="ARBA" id="ARBA00022722"/>
    </source>
</evidence>
<feature type="domain" description="HD Cas3-type" evidence="12">
    <location>
        <begin position="20"/>
        <end position="214"/>
    </location>
</feature>
<evidence type="ECO:0000256" key="10">
    <source>
        <dbReference type="SAM" id="MobiDB-lite"/>
    </source>
</evidence>
<dbReference type="Proteomes" id="UP000001916">
    <property type="component" value="Chromosome"/>
</dbReference>
<sequence>MVSLSDAAKALWAKSDRNKDGGEWHPLIAHLLDVAACAEVILEREPKKTLELYAQDLGLPLEQAKAWVCALAGLHDIGKASPAFQQKWPEGKKRVCDAGLTWTVDPTPPPNDVSHSVISEEVLPELLEERGWVLGAAQNVAAAVGEHHGFRATRQDLDDVTSREKGKGVWDEVRQELFEAVLEVLEVGNAPNVSIYKGAAFERLAGLASFADWIGSSLDFHPLGDDLAQYYQNAKARAAQKLDDIGWFQREALMKEPQTLEAVFAYLGKPDQPFKPRPLQAVLERLLEGINTPALFLVEAPMGEGKTEAAFYAHLRLQSANGHRGMYISLPTQATGNLMFERAKEFLGRYGKSRRLDLQLLHGASELVEEYQKIRVRPNTPEGGEEGVEAQVWFSHRKRGLLSEYAVGTVDQALLGILPTRHQFVRLWGLGNRVVVLDEVHAYDTYTSGLIESLVRWLWALDSSVVLMSATLPKAKREALLKAFGAGEIPKVEDKPKPYPRITRVVKGDPKPMVETFAARKQPTLALKALPLDLEALAGKALEQAQSGGCVACIVNTVQRAQDLYQALVGKADGVEVHLFHARYPLEERLERERTVLAKFGKPGQRPQKAVLVATQVVEQSLDLDFDVMFTDLAPVDLVLQRAGRLHRHERDPKERHAHTKPVLWVAGLEAEGVPNFGSAERIYERYILLRSWLALRSRTHIDLPGDIDRLVQEVYSEPEPQGLSEEWKTALEQARTRMEQRNARDQDEAAYAPFGEPCETDWLDPQTFPKLPDDEPNPDDDPSLLHTRKGSPSATVVLLHKVGGQLCLDASGKEPVSLARKLELAEAKRVFARSVKLSRHELTSNDFAALKAHRKSQGLAAKVWSETPLLAHAHPVVLEEGRAVLGELELELHPELGVVYRSAL</sequence>
<dbReference type="GO" id="GO:0003724">
    <property type="term" value="F:RNA helicase activity"/>
    <property type="evidence" value="ECO:0007669"/>
    <property type="project" value="TreeGrafter"/>
</dbReference>
<protein>
    <submittedName>
        <fullName evidence="13">CRISPR-associated helicase Cas3</fullName>
    </submittedName>
</protein>
<evidence type="ECO:0000256" key="7">
    <source>
        <dbReference type="ARBA" id="ARBA00022806"/>
    </source>
</evidence>
<evidence type="ECO:0000313" key="14">
    <source>
        <dbReference type="Proteomes" id="UP000001916"/>
    </source>
</evidence>
<dbReference type="PROSITE" id="PS51643">
    <property type="entry name" value="HD_CAS3"/>
    <property type="match status" value="1"/>
</dbReference>
<dbReference type="GO" id="GO:0046872">
    <property type="term" value="F:metal ion binding"/>
    <property type="evidence" value="ECO:0007669"/>
    <property type="project" value="UniProtKB-KW"/>
</dbReference>
<dbReference type="AlphaFoldDB" id="D7BDX4"/>
<dbReference type="KEGG" id="msv:Mesil_1228"/>
<dbReference type="InterPro" id="IPR038257">
    <property type="entry name" value="CRISPR-assoc_Cas3_HD_sf"/>
</dbReference>
<dbReference type="InterPro" id="IPR014001">
    <property type="entry name" value="Helicase_ATP-bd"/>
</dbReference>
<dbReference type="HOGENOM" id="CLU_013924_1_0_0"/>
<dbReference type="Pfam" id="PF00270">
    <property type="entry name" value="DEAD"/>
    <property type="match status" value="1"/>
</dbReference>
<dbReference type="CDD" id="cd09641">
    <property type="entry name" value="Cas3''_I"/>
    <property type="match status" value="1"/>
</dbReference>
<dbReference type="InterPro" id="IPR011545">
    <property type="entry name" value="DEAD/DEAH_box_helicase_dom"/>
</dbReference>
<dbReference type="NCBIfam" id="TIGR01596">
    <property type="entry name" value="cas3_HD"/>
    <property type="match status" value="1"/>
</dbReference>
<dbReference type="InterPro" id="IPR050547">
    <property type="entry name" value="DEAD_box_RNA_helicases"/>
</dbReference>
<dbReference type="Gene3D" id="1.10.3210.30">
    <property type="match status" value="1"/>
</dbReference>
<name>D7BDX4_ALLS1</name>
<feature type="region of interest" description="Disordered" evidence="10">
    <location>
        <begin position="760"/>
        <end position="790"/>
    </location>
</feature>
<dbReference type="InterPro" id="IPR041372">
    <property type="entry name" value="Cas3_C"/>
</dbReference>
<dbReference type="GO" id="GO:0004518">
    <property type="term" value="F:nuclease activity"/>
    <property type="evidence" value="ECO:0007669"/>
    <property type="project" value="UniProtKB-KW"/>
</dbReference>